<proteinExistence type="predicted"/>
<accession>A0A6A6SUR7</accession>
<dbReference type="EMBL" id="MU004444">
    <property type="protein sequence ID" value="KAF2650797.1"/>
    <property type="molecule type" value="Genomic_DNA"/>
</dbReference>
<feature type="region of interest" description="Disordered" evidence="1">
    <location>
        <begin position="34"/>
        <end position="63"/>
    </location>
</feature>
<evidence type="ECO:0000313" key="2">
    <source>
        <dbReference type="EMBL" id="KAF2650797.1"/>
    </source>
</evidence>
<gene>
    <name evidence="2" type="ORF">K491DRAFT_118594</name>
</gene>
<protein>
    <submittedName>
        <fullName evidence="2">Uncharacterized protein</fullName>
    </submittedName>
</protein>
<reference evidence="2" key="1">
    <citation type="journal article" date="2020" name="Stud. Mycol.">
        <title>101 Dothideomycetes genomes: a test case for predicting lifestyles and emergence of pathogens.</title>
        <authorList>
            <person name="Haridas S."/>
            <person name="Albert R."/>
            <person name="Binder M."/>
            <person name="Bloem J."/>
            <person name="Labutti K."/>
            <person name="Salamov A."/>
            <person name="Andreopoulos B."/>
            <person name="Baker S."/>
            <person name="Barry K."/>
            <person name="Bills G."/>
            <person name="Bluhm B."/>
            <person name="Cannon C."/>
            <person name="Castanera R."/>
            <person name="Culley D."/>
            <person name="Daum C."/>
            <person name="Ezra D."/>
            <person name="Gonzalez J."/>
            <person name="Henrissat B."/>
            <person name="Kuo A."/>
            <person name="Liang C."/>
            <person name="Lipzen A."/>
            <person name="Lutzoni F."/>
            <person name="Magnuson J."/>
            <person name="Mondo S."/>
            <person name="Nolan M."/>
            <person name="Ohm R."/>
            <person name="Pangilinan J."/>
            <person name="Park H.-J."/>
            <person name="Ramirez L."/>
            <person name="Alfaro M."/>
            <person name="Sun H."/>
            <person name="Tritt A."/>
            <person name="Yoshinaga Y."/>
            <person name="Zwiers L.-H."/>
            <person name="Turgeon B."/>
            <person name="Goodwin S."/>
            <person name="Spatafora J."/>
            <person name="Crous P."/>
            <person name="Grigoriev I."/>
        </authorList>
    </citation>
    <scope>NUCLEOTIDE SEQUENCE</scope>
    <source>
        <strain evidence="2">CBS 122681</strain>
    </source>
</reference>
<dbReference type="AlphaFoldDB" id="A0A6A6SUR7"/>
<name>A0A6A6SUR7_9PLEO</name>
<dbReference type="Proteomes" id="UP000799324">
    <property type="component" value="Unassembled WGS sequence"/>
</dbReference>
<evidence type="ECO:0000313" key="3">
    <source>
        <dbReference type="Proteomes" id="UP000799324"/>
    </source>
</evidence>
<organism evidence="2 3">
    <name type="scientific">Lophiostoma macrostomum CBS 122681</name>
    <dbReference type="NCBI Taxonomy" id="1314788"/>
    <lineage>
        <taxon>Eukaryota</taxon>
        <taxon>Fungi</taxon>
        <taxon>Dikarya</taxon>
        <taxon>Ascomycota</taxon>
        <taxon>Pezizomycotina</taxon>
        <taxon>Dothideomycetes</taxon>
        <taxon>Pleosporomycetidae</taxon>
        <taxon>Pleosporales</taxon>
        <taxon>Lophiostomataceae</taxon>
        <taxon>Lophiostoma</taxon>
    </lineage>
</organism>
<keyword evidence="3" id="KW-1185">Reference proteome</keyword>
<dbReference type="OrthoDB" id="3792684at2759"/>
<sequence length="265" mass="29649">MPPIEPLGNIHGTNPMAEASFDIDAAENESNSGVYVPRESFDVSSPPATPSMRKGKKSFMTSTPKEKKAYTMLNKRKTHNLTSTLPPVFTQVPAVPLTDKEIVVYFFNSLSRPIVSIRLYERGWGPARICDTLNDHRAIEPPYLRNTCSVKCVTAIRRGLDKWGAEWDTQLRDLLKDADDAVATDAMRIQEDECDEILDIDVLDLLKGLVKYPDEEDDDGIGAGIFTKCVRYCAERQLSWPLSKIHTIALALQEGREPDIAEAHD</sequence>
<evidence type="ECO:0000256" key="1">
    <source>
        <dbReference type="SAM" id="MobiDB-lite"/>
    </source>
</evidence>